<proteinExistence type="predicted"/>
<dbReference type="AlphaFoldDB" id="A0A1G2CB19"/>
<dbReference type="STRING" id="1798647.A2855_02660"/>
<dbReference type="EMBL" id="MHKX01000009">
    <property type="protein sequence ID" value="OGY98406.1"/>
    <property type="molecule type" value="Genomic_DNA"/>
</dbReference>
<gene>
    <name evidence="2" type="ORF">A2855_02660</name>
</gene>
<keyword evidence="1" id="KW-1133">Transmembrane helix</keyword>
<feature type="transmembrane region" description="Helical" evidence="1">
    <location>
        <begin position="9"/>
        <end position="33"/>
    </location>
</feature>
<accession>A0A1G2CB19</accession>
<reference evidence="2 3" key="1">
    <citation type="journal article" date="2016" name="Nat. Commun.">
        <title>Thousands of microbial genomes shed light on interconnected biogeochemical processes in an aquifer system.</title>
        <authorList>
            <person name="Anantharaman K."/>
            <person name="Brown C.T."/>
            <person name="Hug L.A."/>
            <person name="Sharon I."/>
            <person name="Castelle C.J."/>
            <person name="Probst A.J."/>
            <person name="Thomas B.C."/>
            <person name="Singh A."/>
            <person name="Wilkins M.J."/>
            <person name="Karaoz U."/>
            <person name="Brodie E.L."/>
            <person name="Williams K.H."/>
            <person name="Hubbard S.S."/>
            <person name="Banfield J.F."/>
        </authorList>
    </citation>
    <scope>NUCLEOTIDE SEQUENCE [LARGE SCALE GENOMIC DNA]</scope>
</reference>
<organism evidence="2 3">
    <name type="scientific">Candidatus Liptonbacteria bacterium RIFCSPHIGHO2_01_FULL_57_28</name>
    <dbReference type="NCBI Taxonomy" id="1798647"/>
    <lineage>
        <taxon>Bacteria</taxon>
        <taxon>Candidatus Liptoniibacteriota</taxon>
    </lineage>
</organism>
<keyword evidence="1" id="KW-0812">Transmembrane</keyword>
<protein>
    <submittedName>
        <fullName evidence="2">Uncharacterized protein</fullName>
    </submittedName>
</protein>
<evidence type="ECO:0000313" key="3">
    <source>
        <dbReference type="Proteomes" id="UP000179059"/>
    </source>
</evidence>
<comment type="caution">
    <text evidence="2">The sequence shown here is derived from an EMBL/GenBank/DDBJ whole genome shotgun (WGS) entry which is preliminary data.</text>
</comment>
<sequence>MNTLIHADIFFFVTTIAVVLIAALFIVVIIYVVRILTDLRYVSGMVRRQTDLLAGDMDDIREEIRAEVRQKGVFGGMYALILSMFGKGKRSGERKTKKTKKH</sequence>
<keyword evidence="1" id="KW-0472">Membrane</keyword>
<dbReference type="Proteomes" id="UP000179059">
    <property type="component" value="Unassembled WGS sequence"/>
</dbReference>
<name>A0A1G2CB19_9BACT</name>
<evidence type="ECO:0000313" key="2">
    <source>
        <dbReference type="EMBL" id="OGY98406.1"/>
    </source>
</evidence>
<evidence type="ECO:0000256" key="1">
    <source>
        <dbReference type="SAM" id="Phobius"/>
    </source>
</evidence>